<dbReference type="AlphaFoldDB" id="A0A1G2TIZ8"/>
<dbReference type="Gene3D" id="2.60.120.1140">
    <property type="entry name" value="Protein of unknown function DUF192"/>
    <property type="match status" value="1"/>
</dbReference>
<dbReference type="PANTHER" id="PTHR37953">
    <property type="entry name" value="UPF0127 PROTEIN MJ1496"/>
    <property type="match status" value="1"/>
</dbReference>
<evidence type="ECO:0008006" key="4">
    <source>
        <dbReference type="Google" id="ProtNLM"/>
    </source>
</evidence>
<evidence type="ECO:0000313" key="3">
    <source>
        <dbReference type="Proteomes" id="UP000178175"/>
    </source>
</evidence>
<dbReference type="PANTHER" id="PTHR37953:SF1">
    <property type="entry name" value="UPF0127 PROTEIN MJ1496"/>
    <property type="match status" value="1"/>
</dbReference>
<sequence length="147" mass="16973">MKNTFFLIIGLIIIFGSMFLFFQESLLGTNQTKIIKINSVSVIAEVADTLEKRAKGLSERKIFPEGTGMLFIFDNPAQYGFWMKNMNFPIDIVWINEEWQIVGIEKQVSPETFPQIFYPNQVVKYVLELPAGFSDKYRIDIGQYVTI</sequence>
<keyword evidence="1" id="KW-1133">Transmembrane helix</keyword>
<dbReference type="Pfam" id="PF02643">
    <property type="entry name" value="DUF192"/>
    <property type="match status" value="1"/>
</dbReference>
<keyword evidence="1" id="KW-0812">Transmembrane</keyword>
<organism evidence="2 3">
    <name type="scientific">Candidatus Zambryskibacteria bacterium RIFCSPHIGHO2_02_FULL_43_14</name>
    <dbReference type="NCBI Taxonomy" id="1802748"/>
    <lineage>
        <taxon>Bacteria</taxon>
        <taxon>Candidatus Zambryskiibacteriota</taxon>
    </lineage>
</organism>
<name>A0A1G2TIZ8_9BACT</name>
<dbReference type="Proteomes" id="UP000178175">
    <property type="component" value="Unassembled WGS sequence"/>
</dbReference>
<accession>A0A1G2TIZ8</accession>
<dbReference type="InterPro" id="IPR003795">
    <property type="entry name" value="DUF192"/>
</dbReference>
<comment type="caution">
    <text evidence="2">The sequence shown here is derived from an EMBL/GenBank/DDBJ whole genome shotgun (WGS) entry which is preliminary data.</text>
</comment>
<feature type="transmembrane region" description="Helical" evidence="1">
    <location>
        <begin position="6"/>
        <end position="27"/>
    </location>
</feature>
<dbReference type="InterPro" id="IPR038695">
    <property type="entry name" value="Saro_0823-like_sf"/>
</dbReference>
<keyword evidence="1" id="KW-0472">Membrane</keyword>
<protein>
    <recommendedName>
        <fullName evidence="4">DUF192 domain-containing protein</fullName>
    </recommendedName>
</protein>
<evidence type="ECO:0000313" key="2">
    <source>
        <dbReference type="EMBL" id="OHA96639.1"/>
    </source>
</evidence>
<proteinExistence type="predicted"/>
<dbReference type="EMBL" id="MHVR01000005">
    <property type="protein sequence ID" value="OHA96639.1"/>
    <property type="molecule type" value="Genomic_DNA"/>
</dbReference>
<reference evidence="2 3" key="1">
    <citation type="journal article" date="2016" name="Nat. Commun.">
        <title>Thousands of microbial genomes shed light on interconnected biogeochemical processes in an aquifer system.</title>
        <authorList>
            <person name="Anantharaman K."/>
            <person name="Brown C.T."/>
            <person name="Hug L.A."/>
            <person name="Sharon I."/>
            <person name="Castelle C.J."/>
            <person name="Probst A.J."/>
            <person name="Thomas B.C."/>
            <person name="Singh A."/>
            <person name="Wilkins M.J."/>
            <person name="Karaoz U."/>
            <person name="Brodie E.L."/>
            <person name="Williams K.H."/>
            <person name="Hubbard S.S."/>
            <person name="Banfield J.F."/>
        </authorList>
    </citation>
    <scope>NUCLEOTIDE SEQUENCE [LARGE SCALE GENOMIC DNA]</scope>
</reference>
<gene>
    <name evidence="2" type="ORF">A3C70_01910</name>
</gene>
<evidence type="ECO:0000256" key="1">
    <source>
        <dbReference type="SAM" id="Phobius"/>
    </source>
</evidence>